<dbReference type="RefSeq" id="WP_086087763.1">
    <property type="nucleotide sequence ID" value="NZ_CP021112.1"/>
</dbReference>
<proteinExistence type="predicted"/>
<keyword evidence="2" id="KW-1185">Reference proteome</keyword>
<dbReference type="Pfam" id="PF13439">
    <property type="entry name" value="Glyco_transf_4"/>
    <property type="match status" value="1"/>
</dbReference>
<evidence type="ECO:0000313" key="2">
    <source>
        <dbReference type="Proteomes" id="UP000194137"/>
    </source>
</evidence>
<sequence length="408" mass="46072">MRSCVIVVENLPVPFDRRVWQEAQALHADGWRVSVICPRTSRHPLTYEEINGIAVYRHSLPFEARGRLGFVLEYMAALFHEFRLLIRVHRERGFDVIQICNPPDLLFLAAAPWKLFGKKVVFDHHDICPELFAAKFGKTIILRRLMLMLEWATFKVADIVVSTNESFREIAMHRGRKKPSDVVTVYSIPAKAMMRRTQPRADVRAKASCILGYLGIIGDQDGVDHLVRMMSHLVHERRCPDVHAVVVGDGPALASVRELASSLEMNRHLTFTGYLSGDELLTYLSSFDIGIVPDPPTEYNDKISMNKIFEYSALGIPSVAYPLAETKRLLGEAAVYSQDHTISGLADACYQLIRDPAERARRGQHAGELAERKFNWAAEASKYAAAYRRFAQMPEQVVETTEVIGPLP</sequence>
<dbReference type="PANTHER" id="PTHR45947">
    <property type="entry name" value="SULFOQUINOVOSYL TRANSFERASE SQD2"/>
    <property type="match status" value="1"/>
</dbReference>
<dbReference type="InterPro" id="IPR028098">
    <property type="entry name" value="Glyco_trans_4-like_N"/>
</dbReference>
<accession>A0A1W6ZPQ0</accession>
<dbReference type="InterPro" id="IPR050194">
    <property type="entry name" value="Glycosyltransferase_grp1"/>
</dbReference>
<dbReference type="CDD" id="cd03794">
    <property type="entry name" value="GT4_WbuB-like"/>
    <property type="match status" value="1"/>
</dbReference>
<dbReference type="PANTHER" id="PTHR45947:SF3">
    <property type="entry name" value="SULFOQUINOVOSYL TRANSFERASE SQD2"/>
    <property type="match status" value="1"/>
</dbReference>
<dbReference type="Proteomes" id="UP000194137">
    <property type="component" value="Chromosome"/>
</dbReference>
<gene>
    <name evidence="1" type="ORF">CAK95_09845</name>
</gene>
<organism evidence="1 2">
    <name type="scientific">Pseudorhodoplanes sinuspersici</name>
    <dbReference type="NCBI Taxonomy" id="1235591"/>
    <lineage>
        <taxon>Bacteria</taxon>
        <taxon>Pseudomonadati</taxon>
        <taxon>Pseudomonadota</taxon>
        <taxon>Alphaproteobacteria</taxon>
        <taxon>Hyphomicrobiales</taxon>
        <taxon>Pseudorhodoplanes</taxon>
    </lineage>
</organism>
<dbReference type="OrthoDB" id="9783380at2"/>
<dbReference type="EMBL" id="CP021112">
    <property type="protein sequence ID" value="ARP99353.1"/>
    <property type="molecule type" value="Genomic_DNA"/>
</dbReference>
<dbReference type="GO" id="GO:0016757">
    <property type="term" value="F:glycosyltransferase activity"/>
    <property type="evidence" value="ECO:0007669"/>
    <property type="project" value="TreeGrafter"/>
</dbReference>
<keyword evidence="1" id="KW-0808">Transferase</keyword>
<protein>
    <submittedName>
        <fullName evidence="1">Glycosyltransferase WbuB</fullName>
    </submittedName>
</protein>
<name>A0A1W6ZPQ0_9HYPH</name>
<dbReference type="Gene3D" id="3.40.50.2000">
    <property type="entry name" value="Glycogen Phosphorylase B"/>
    <property type="match status" value="2"/>
</dbReference>
<dbReference type="Pfam" id="PF13692">
    <property type="entry name" value="Glyco_trans_1_4"/>
    <property type="match status" value="1"/>
</dbReference>
<reference evidence="1 2" key="1">
    <citation type="submission" date="2017-05" db="EMBL/GenBank/DDBJ databases">
        <title>Full genome sequence of Pseudorhodoplanes sinuspersici.</title>
        <authorList>
            <person name="Dastgheib S.M.M."/>
            <person name="Shavandi M."/>
            <person name="Tirandaz H."/>
        </authorList>
    </citation>
    <scope>NUCLEOTIDE SEQUENCE [LARGE SCALE GENOMIC DNA]</scope>
    <source>
        <strain evidence="1 2">RIPI110</strain>
    </source>
</reference>
<dbReference type="KEGG" id="psin:CAK95_09845"/>
<dbReference type="STRING" id="1235591.CAK95_09845"/>
<dbReference type="SUPFAM" id="SSF53756">
    <property type="entry name" value="UDP-Glycosyltransferase/glycogen phosphorylase"/>
    <property type="match status" value="1"/>
</dbReference>
<dbReference type="AlphaFoldDB" id="A0A1W6ZPQ0"/>
<evidence type="ECO:0000313" key="1">
    <source>
        <dbReference type="EMBL" id="ARP99353.1"/>
    </source>
</evidence>